<evidence type="ECO:0000313" key="3">
    <source>
        <dbReference type="EMBL" id="MPA73551.1"/>
    </source>
</evidence>
<reference evidence="3" key="1">
    <citation type="submission" date="2019-08" db="EMBL/GenBank/DDBJ databases">
        <title>Reference gene set and small RNA set construction with multiple tissues from Davidia involucrata Baill.</title>
        <authorList>
            <person name="Yang H."/>
            <person name="Zhou C."/>
            <person name="Li G."/>
            <person name="Wang J."/>
            <person name="Gao P."/>
            <person name="Wang M."/>
            <person name="Wang R."/>
            <person name="Zhao Y."/>
        </authorList>
    </citation>
    <scope>NUCLEOTIDE SEQUENCE</scope>
    <source>
        <tissue evidence="3">Mixed with DoveR01_LX</tissue>
    </source>
</reference>
<dbReference type="EMBL" id="GHES01042992">
    <property type="protein sequence ID" value="MPA73551.1"/>
    <property type="molecule type" value="Transcribed_RNA"/>
</dbReference>
<dbReference type="AlphaFoldDB" id="A0A5B7BZX2"/>
<sequence>MLSIANTDTDSPDQMSFSSSAATTISGNADILTEILFRTPVKSLLRFKCVSKLWLSLISSPHFSLLHTLRNPNSKPSALFLRKTPSLTGTAESEFVFDFVSLNSNNILSGAPFRALNFADDPSGIKILQSCNGLLLCSSFRRIIGKTTRNYYLYNPTTKQYSTLPPPGDGGGGGRESSNVFGVSLAFDPSKSPHYKVICIRSAVTSIYYYRIDIYSSETRSWRQSGNPFTTSFDMVLTDGVFWNGSIHWISPSGASLRFDVDLECLGTMPVIPGSRVWGERRYRYFGESNGHLHLIEIYGTRTTQFEVFEMERDYSKWFVKYRVDLDDIVTAFPQMVRSYLDTRDMNYYAFSILSLFREENEGQSVLVFHVPGKIVSYNFKDNTFKELRDLAPGKINKKGSLQFGCFDANIYIESLACV</sequence>
<dbReference type="Pfam" id="PF00646">
    <property type="entry name" value="F-box"/>
    <property type="match status" value="1"/>
</dbReference>
<dbReference type="SUPFAM" id="SSF81383">
    <property type="entry name" value="F-box domain"/>
    <property type="match status" value="1"/>
</dbReference>
<dbReference type="NCBIfam" id="TIGR01640">
    <property type="entry name" value="F_box_assoc_1"/>
    <property type="match status" value="1"/>
</dbReference>
<gene>
    <name evidence="3" type="ORF">Din_042992</name>
</gene>
<evidence type="ECO:0000259" key="1">
    <source>
        <dbReference type="Pfam" id="PF00646"/>
    </source>
</evidence>
<dbReference type="InterPro" id="IPR036047">
    <property type="entry name" value="F-box-like_dom_sf"/>
</dbReference>
<evidence type="ECO:0000259" key="2">
    <source>
        <dbReference type="Pfam" id="PF03478"/>
    </source>
</evidence>
<dbReference type="InterPro" id="IPR017451">
    <property type="entry name" value="F-box-assoc_interact_dom"/>
</dbReference>
<dbReference type="InterPro" id="IPR005174">
    <property type="entry name" value="KIB1-4_b-propeller"/>
</dbReference>
<feature type="domain" description="F-box" evidence="1">
    <location>
        <begin position="30"/>
        <end position="63"/>
    </location>
</feature>
<dbReference type="PANTHER" id="PTHR35546:SF115">
    <property type="entry name" value="F-BOX DOMAIN-CONTAINING PROTEIN"/>
    <property type="match status" value="1"/>
</dbReference>
<organism evidence="3">
    <name type="scientific">Davidia involucrata</name>
    <name type="common">Dove tree</name>
    <dbReference type="NCBI Taxonomy" id="16924"/>
    <lineage>
        <taxon>Eukaryota</taxon>
        <taxon>Viridiplantae</taxon>
        <taxon>Streptophyta</taxon>
        <taxon>Embryophyta</taxon>
        <taxon>Tracheophyta</taxon>
        <taxon>Spermatophyta</taxon>
        <taxon>Magnoliopsida</taxon>
        <taxon>eudicotyledons</taxon>
        <taxon>Gunneridae</taxon>
        <taxon>Pentapetalae</taxon>
        <taxon>asterids</taxon>
        <taxon>Cornales</taxon>
        <taxon>Nyssaceae</taxon>
        <taxon>Davidia</taxon>
    </lineage>
</organism>
<proteinExistence type="predicted"/>
<dbReference type="CDD" id="cd22157">
    <property type="entry name" value="F-box_AtFBW1-like"/>
    <property type="match status" value="1"/>
</dbReference>
<dbReference type="InterPro" id="IPR055290">
    <property type="entry name" value="At3g26010-like"/>
</dbReference>
<dbReference type="InterPro" id="IPR001810">
    <property type="entry name" value="F-box_dom"/>
</dbReference>
<name>A0A5B7BZX2_DAVIN</name>
<dbReference type="Pfam" id="PF03478">
    <property type="entry name" value="Beta-prop_KIB1-4"/>
    <property type="match status" value="1"/>
</dbReference>
<accession>A0A5B7BZX2</accession>
<feature type="domain" description="KIB1-4 beta-propeller" evidence="2">
    <location>
        <begin position="116"/>
        <end position="318"/>
    </location>
</feature>
<protein>
    <submittedName>
        <fullName evidence="3">Uncharacterized protein</fullName>
    </submittedName>
</protein>
<dbReference type="PANTHER" id="PTHR35546">
    <property type="entry name" value="F-BOX PROTEIN INTERACTION DOMAIN PROTEIN-RELATED"/>
    <property type="match status" value="1"/>
</dbReference>